<evidence type="ECO:0008006" key="4">
    <source>
        <dbReference type="Google" id="ProtNLM"/>
    </source>
</evidence>
<evidence type="ECO:0000256" key="1">
    <source>
        <dbReference type="SAM" id="Phobius"/>
    </source>
</evidence>
<name>A0A7Y9RUZ2_9ACTN</name>
<keyword evidence="1" id="KW-0812">Transmembrane</keyword>
<keyword evidence="1" id="KW-1133">Transmembrane helix</keyword>
<comment type="caution">
    <text evidence="2">The sequence shown here is derived from an EMBL/GenBank/DDBJ whole genome shotgun (WGS) entry which is preliminary data.</text>
</comment>
<feature type="transmembrane region" description="Helical" evidence="1">
    <location>
        <begin position="21"/>
        <end position="43"/>
    </location>
</feature>
<sequence>MSSSSKKARGAGSVKSSRAGALTFVVPAALIAIAIVVATVLAIRQTTTQREEAAGVFAGDDPQVEGLTFVDDLSQNHVEGEVDYEQTPAVGGDHNAVWLNCGVYEEPVPDELAVHSLEHGAVWLAHAPDADADVREALGEIADGNGYVLVSPVEGLDAPVVASAWGVQLELDDAEDPKLEGFVTQFAQGPQTPEPGAPCTGGVDL</sequence>
<proteinExistence type="predicted"/>
<dbReference type="Pfam" id="PF11303">
    <property type="entry name" value="DUF3105"/>
    <property type="match status" value="1"/>
</dbReference>
<dbReference type="EMBL" id="JACCAC010000001">
    <property type="protein sequence ID" value="NYG56800.1"/>
    <property type="molecule type" value="Genomic_DNA"/>
</dbReference>
<accession>A0A7Y9RUZ2</accession>
<protein>
    <recommendedName>
        <fullName evidence="4">DUF3105 domain-containing protein</fullName>
    </recommendedName>
</protein>
<dbReference type="InterPro" id="IPR021454">
    <property type="entry name" value="DUF3105"/>
</dbReference>
<dbReference type="RefSeq" id="WP_218848847.1">
    <property type="nucleotide sequence ID" value="NZ_JACCAC010000001.1"/>
</dbReference>
<evidence type="ECO:0000313" key="3">
    <source>
        <dbReference type="Proteomes" id="UP000544110"/>
    </source>
</evidence>
<dbReference type="Proteomes" id="UP000544110">
    <property type="component" value="Unassembled WGS sequence"/>
</dbReference>
<dbReference type="AlphaFoldDB" id="A0A7Y9RUZ2"/>
<keyword evidence="1" id="KW-0472">Membrane</keyword>
<gene>
    <name evidence="2" type="ORF">BJ989_003104</name>
</gene>
<evidence type="ECO:0000313" key="2">
    <source>
        <dbReference type="EMBL" id="NYG56800.1"/>
    </source>
</evidence>
<keyword evidence="3" id="KW-1185">Reference proteome</keyword>
<organism evidence="2 3">
    <name type="scientific">Nocardioides perillae</name>
    <dbReference type="NCBI Taxonomy" id="1119534"/>
    <lineage>
        <taxon>Bacteria</taxon>
        <taxon>Bacillati</taxon>
        <taxon>Actinomycetota</taxon>
        <taxon>Actinomycetes</taxon>
        <taxon>Propionibacteriales</taxon>
        <taxon>Nocardioidaceae</taxon>
        <taxon>Nocardioides</taxon>
    </lineage>
</organism>
<reference evidence="2 3" key="1">
    <citation type="submission" date="2020-07" db="EMBL/GenBank/DDBJ databases">
        <title>Sequencing the genomes of 1000 actinobacteria strains.</title>
        <authorList>
            <person name="Klenk H.-P."/>
        </authorList>
    </citation>
    <scope>NUCLEOTIDE SEQUENCE [LARGE SCALE GENOMIC DNA]</scope>
    <source>
        <strain evidence="2 3">DSM 24552</strain>
    </source>
</reference>